<evidence type="ECO:0000256" key="5">
    <source>
        <dbReference type="ARBA" id="ARBA00022977"/>
    </source>
</evidence>
<feature type="binding site" evidence="9">
    <location>
        <begin position="173"/>
        <end position="177"/>
    </location>
    <ligand>
        <name>4-amino-2-methyl-5-(diphosphooxymethyl)pyrimidine</name>
        <dbReference type="ChEBI" id="CHEBI:57841"/>
    </ligand>
</feature>
<evidence type="ECO:0000256" key="9">
    <source>
        <dbReference type="HAMAP-Rule" id="MF_00097"/>
    </source>
</evidence>
<dbReference type="GO" id="GO:0005737">
    <property type="term" value="C:cytoplasm"/>
    <property type="evidence" value="ECO:0007669"/>
    <property type="project" value="TreeGrafter"/>
</dbReference>
<dbReference type="FunFam" id="3.20.20.70:FF:000096">
    <property type="entry name" value="Thiamine-phosphate synthase"/>
    <property type="match status" value="1"/>
</dbReference>
<evidence type="ECO:0000313" key="14">
    <source>
        <dbReference type="EMBL" id="GLI55688.1"/>
    </source>
</evidence>
<evidence type="ECO:0000256" key="3">
    <source>
        <dbReference type="ARBA" id="ARBA00022723"/>
    </source>
</evidence>
<keyword evidence="5 9" id="KW-0784">Thiamine biosynthesis</keyword>
<dbReference type="RefSeq" id="WP_281834360.1">
    <property type="nucleotide sequence ID" value="NZ_BSDY01000005.1"/>
</dbReference>
<keyword evidence="15" id="KW-1185">Reference proteome</keyword>
<evidence type="ECO:0000256" key="6">
    <source>
        <dbReference type="ARBA" id="ARBA00047334"/>
    </source>
</evidence>
<evidence type="ECO:0000313" key="15">
    <source>
        <dbReference type="Proteomes" id="UP001144471"/>
    </source>
</evidence>
<comment type="caution">
    <text evidence="14">The sequence shown here is derived from an EMBL/GenBank/DDBJ whole genome shotgun (WGS) entry which is preliminary data.</text>
</comment>
<evidence type="ECO:0000256" key="1">
    <source>
        <dbReference type="ARBA" id="ARBA00005165"/>
    </source>
</evidence>
<dbReference type="PIRSF" id="PIRSF000512">
    <property type="entry name" value="TMP_PPase_Cyanobac_prd"/>
    <property type="match status" value="1"/>
</dbReference>
<dbReference type="EC" id="2.5.1.3" evidence="9"/>
<feature type="domain" description="ThiD2" evidence="13">
    <location>
        <begin position="8"/>
        <end position="131"/>
    </location>
</feature>
<dbReference type="Gene3D" id="3.20.20.70">
    <property type="entry name" value="Aldolase class I"/>
    <property type="match status" value="1"/>
</dbReference>
<evidence type="ECO:0000256" key="8">
    <source>
        <dbReference type="ARBA" id="ARBA00047883"/>
    </source>
</evidence>
<dbReference type="GO" id="GO:0009228">
    <property type="term" value="P:thiamine biosynthetic process"/>
    <property type="evidence" value="ECO:0007669"/>
    <property type="project" value="UniProtKB-KW"/>
</dbReference>
<dbReference type="NCBIfam" id="TIGR00693">
    <property type="entry name" value="thiE"/>
    <property type="match status" value="1"/>
</dbReference>
<comment type="catalytic activity">
    <reaction evidence="8 9 10">
        <text>2-[(2R,5Z)-2-carboxy-4-methylthiazol-5(2H)-ylidene]ethyl phosphate + 4-amino-2-methyl-5-(diphosphooxymethyl)pyrimidine + 2 H(+) = thiamine phosphate + CO2 + diphosphate</text>
        <dbReference type="Rhea" id="RHEA:47844"/>
        <dbReference type="ChEBI" id="CHEBI:15378"/>
        <dbReference type="ChEBI" id="CHEBI:16526"/>
        <dbReference type="ChEBI" id="CHEBI:33019"/>
        <dbReference type="ChEBI" id="CHEBI:37575"/>
        <dbReference type="ChEBI" id="CHEBI:57841"/>
        <dbReference type="ChEBI" id="CHEBI:62899"/>
        <dbReference type="EC" id="2.5.1.3"/>
    </reaction>
</comment>
<evidence type="ECO:0000256" key="10">
    <source>
        <dbReference type="RuleBase" id="RU003826"/>
    </source>
</evidence>
<evidence type="ECO:0000256" key="11">
    <source>
        <dbReference type="RuleBase" id="RU004253"/>
    </source>
</evidence>
<dbReference type="InterPro" id="IPR013785">
    <property type="entry name" value="Aldolase_TIM"/>
</dbReference>
<feature type="binding site" evidence="9">
    <location>
        <position position="244"/>
    </location>
    <ligand>
        <name>4-amino-2-methyl-5-(diphosphooxymethyl)pyrimidine</name>
        <dbReference type="ChEBI" id="CHEBI:57841"/>
    </ligand>
</feature>
<gene>
    <name evidence="9 14" type="primary">thiE</name>
    <name evidence="14" type="ORF">PM10SUCC1_12020</name>
</gene>
<comment type="function">
    <text evidence="9">Condenses 4-methyl-5-(beta-hydroxyethyl)thiazole monophosphate (THZ-P) and 2-methyl-4-amino-5-hydroxymethyl pyrimidine pyrophosphate (HMP-PP) to form thiamine monophosphate (TMP).</text>
</comment>
<evidence type="ECO:0000259" key="12">
    <source>
        <dbReference type="Pfam" id="PF02581"/>
    </source>
</evidence>
<comment type="catalytic activity">
    <reaction evidence="6 9 10">
        <text>4-methyl-5-(2-phosphooxyethyl)-thiazole + 4-amino-2-methyl-5-(diphosphooxymethyl)pyrimidine + H(+) = thiamine phosphate + diphosphate</text>
        <dbReference type="Rhea" id="RHEA:22328"/>
        <dbReference type="ChEBI" id="CHEBI:15378"/>
        <dbReference type="ChEBI" id="CHEBI:33019"/>
        <dbReference type="ChEBI" id="CHEBI:37575"/>
        <dbReference type="ChEBI" id="CHEBI:57841"/>
        <dbReference type="ChEBI" id="CHEBI:58296"/>
        <dbReference type="EC" id="2.5.1.3"/>
    </reaction>
</comment>
<dbReference type="InterPro" id="IPR036206">
    <property type="entry name" value="ThiamineP_synth_sf"/>
</dbReference>
<dbReference type="Pfam" id="PF17792">
    <property type="entry name" value="ThiD2"/>
    <property type="match status" value="1"/>
</dbReference>
<evidence type="ECO:0000256" key="2">
    <source>
        <dbReference type="ARBA" id="ARBA00022679"/>
    </source>
</evidence>
<comment type="similarity">
    <text evidence="9 10">Belongs to the thiamine-phosphate synthase family.</text>
</comment>
<comment type="cofactor">
    <cofactor evidence="9">
        <name>Mg(2+)</name>
        <dbReference type="ChEBI" id="CHEBI:18420"/>
    </cofactor>
    <text evidence="9">Binds 1 Mg(2+) ion per subunit.</text>
</comment>
<dbReference type="AlphaFoldDB" id="A0A9W6GI90"/>
<dbReference type="HAMAP" id="MF_00097">
    <property type="entry name" value="TMP_synthase"/>
    <property type="match status" value="1"/>
</dbReference>
<reference evidence="14" key="1">
    <citation type="submission" date="2022-12" db="EMBL/GenBank/DDBJ databases">
        <title>Reference genome sequencing for broad-spectrum identification of bacterial and archaeal isolates by mass spectrometry.</title>
        <authorList>
            <person name="Sekiguchi Y."/>
            <person name="Tourlousse D.M."/>
        </authorList>
    </citation>
    <scope>NUCLEOTIDE SEQUENCE</scope>
    <source>
        <strain evidence="14">10succ1</strain>
    </source>
</reference>
<dbReference type="InterPro" id="IPR022998">
    <property type="entry name" value="ThiamineP_synth_TenI"/>
</dbReference>
<feature type="binding site" evidence="9">
    <location>
        <position position="206"/>
    </location>
    <ligand>
        <name>Mg(2+)</name>
        <dbReference type="ChEBI" id="CHEBI:18420"/>
    </ligand>
</feature>
<dbReference type="Proteomes" id="UP001144471">
    <property type="component" value="Unassembled WGS sequence"/>
</dbReference>
<dbReference type="Pfam" id="PF02581">
    <property type="entry name" value="TMP-TENI"/>
    <property type="match status" value="1"/>
</dbReference>
<feature type="binding site" evidence="9">
    <location>
        <position position="273"/>
    </location>
    <ligand>
        <name>4-amino-2-methyl-5-(diphosphooxymethyl)pyrimidine</name>
        <dbReference type="ChEBI" id="CHEBI:57841"/>
    </ligand>
</feature>
<dbReference type="InterPro" id="IPR016229">
    <property type="entry name" value="TMP_synthase_cyanobac_bac"/>
</dbReference>
<evidence type="ECO:0000259" key="13">
    <source>
        <dbReference type="Pfam" id="PF17792"/>
    </source>
</evidence>
<evidence type="ECO:0000256" key="4">
    <source>
        <dbReference type="ARBA" id="ARBA00022842"/>
    </source>
</evidence>
<dbReference type="EMBL" id="BSDY01000005">
    <property type="protein sequence ID" value="GLI55688.1"/>
    <property type="molecule type" value="Genomic_DNA"/>
</dbReference>
<keyword evidence="3 9" id="KW-0479">Metal-binding</keyword>
<feature type="binding site" evidence="9">
    <location>
        <begin position="270"/>
        <end position="272"/>
    </location>
    <ligand>
        <name>2-[(2R,5Z)-2-carboxy-4-methylthiazol-5(2H)-ylidene]ethyl phosphate</name>
        <dbReference type="ChEBI" id="CHEBI:62899"/>
    </ligand>
</feature>
<dbReference type="PANTHER" id="PTHR20857">
    <property type="entry name" value="THIAMINE-PHOSPHATE PYROPHOSPHORYLASE"/>
    <property type="match status" value="1"/>
</dbReference>
<dbReference type="InterPro" id="IPR041397">
    <property type="entry name" value="ThiD2"/>
</dbReference>
<dbReference type="InterPro" id="IPR034291">
    <property type="entry name" value="TMP_synthase"/>
</dbReference>
<evidence type="ECO:0000256" key="7">
    <source>
        <dbReference type="ARBA" id="ARBA00047851"/>
    </source>
</evidence>
<keyword evidence="4 9" id="KW-0460">Magnesium</keyword>
<dbReference type="PANTHER" id="PTHR20857:SF15">
    <property type="entry name" value="THIAMINE-PHOSPHATE SYNTHASE"/>
    <property type="match status" value="1"/>
</dbReference>
<accession>A0A9W6GI90</accession>
<protein>
    <recommendedName>
        <fullName evidence="9">Thiamine-phosphate synthase</fullName>
        <shortName evidence="9">TP synthase</shortName>
        <shortName evidence="9">TPS</shortName>
        <ecNumber evidence="9">2.5.1.3</ecNumber>
    </recommendedName>
    <alternativeName>
        <fullName evidence="9">Thiamine-phosphate pyrophosphorylase</fullName>
        <shortName evidence="9">TMP pyrophosphorylase</shortName>
        <shortName evidence="9">TMP-PPase</shortName>
    </alternativeName>
</protein>
<feature type="binding site" evidence="9">
    <location>
        <position position="299"/>
    </location>
    <ligand>
        <name>2-[(2R,5Z)-2-carboxy-4-methylthiazol-5(2H)-ylidene]ethyl phosphate</name>
        <dbReference type="ChEBI" id="CHEBI:62899"/>
    </ligand>
</feature>
<dbReference type="GO" id="GO:0004789">
    <property type="term" value="F:thiamine-phosphate diphosphorylase activity"/>
    <property type="evidence" value="ECO:0007669"/>
    <property type="project" value="UniProtKB-UniRule"/>
</dbReference>
<dbReference type="CDD" id="cd00564">
    <property type="entry name" value="TMP_TenI"/>
    <property type="match status" value="1"/>
</dbReference>
<feature type="binding site" evidence="9">
    <location>
        <position position="205"/>
    </location>
    <ligand>
        <name>4-amino-2-methyl-5-(diphosphooxymethyl)pyrimidine</name>
        <dbReference type="ChEBI" id="CHEBI:57841"/>
    </ligand>
</feature>
<organism evidence="14 15">
    <name type="scientific">Propionigenium maris DSM 9537</name>
    <dbReference type="NCBI Taxonomy" id="1123000"/>
    <lineage>
        <taxon>Bacteria</taxon>
        <taxon>Fusobacteriati</taxon>
        <taxon>Fusobacteriota</taxon>
        <taxon>Fusobacteriia</taxon>
        <taxon>Fusobacteriales</taxon>
        <taxon>Fusobacteriaceae</taxon>
        <taxon>Propionigenium</taxon>
    </lineage>
</organism>
<keyword evidence="2 9" id="KW-0808">Transferase</keyword>
<name>A0A9W6GI90_9FUSO</name>
<feature type="domain" description="Thiamine phosphate synthase/TenI" evidence="12">
    <location>
        <begin position="143"/>
        <end position="322"/>
    </location>
</feature>
<feature type="binding site" evidence="9">
    <location>
        <begin position="319"/>
        <end position="320"/>
    </location>
    <ligand>
        <name>2-[(2R,5Z)-2-carboxy-4-methylthiazol-5(2H)-ylidene]ethyl phosphate</name>
        <dbReference type="ChEBI" id="CHEBI:62899"/>
    </ligand>
</feature>
<feature type="binding site" evidence="9">
    <location>
        <position position="225"/>
    </location>
    <ligand>
        <name>Mg(2+)</name>
        <dbReference type="ChEBI" id="CHEBI:18420"/>
    </ligand>
</feature>
<comment type="pathway">
    <text evidence="1 9 11">Cofactor biosynthesis; thiamine diphosphate biosynthesis; thiamine phosphate from 4-amino-2-methyl-5-diphosphomethylpyrimidine and 4-methyl-5-(2-phosphoethyl)-thiazole: step 1/1.</text>
</comment>
<sequence>MVSINIFRIIDANLNRACEGIRVVEDVARFIYCNREMASHLRGVRHSIRKSTDHLKGNLLISRDSIKDVGRVISRSNTLDKKESIDKIINANFKRAQEALRTVEEMLKLTDYNLSKEIEGERFKIYTLEKEYNRMKRSIPRGLYGITGEKFAGGRNNIECVREMIAGGIEVIQYREKEKPLREKIEEIKEIRKICRENNVFFIVNDHIDIALLVEADGVHVGQKDMHISDVRRLVGEDMIIGLSTHSPEQAKQAVLDGADYIGVGPIFPTTTKDTPSVGLEYLEFATKNIDIPFVAIGGIKLHNIGEISVRDPYSICLVSEIVGAEDIKATVERIKAAI</sequence>
<dbReference type="SUPFAM" id="SSF51391">
    <property type="entry name" value="Thiamin phosphate synthase"/>
    <property type="match status" value="1"/>
</dbReference>
<proteinExistence type="inferred from homology"/>
<comment type="catalytic activity">
    <reaction evidence="7 9 10">
        <text>2-(2-carboxy-4-methylthiazol-5-yl)ethyl phosphate + 4-amino-2-methyl-5-(diphosphooxymethyl)pyrimidine + 2 H(+) = thiamine phosphate + CO2 + diphosphate</text>
        <dbReference type="Rhea" id="RHEA:47848"/>
        <dbReference type="ChEBI" id="CHEBI:15378"/>
        <dbReference type="ChEBI" id="CHEBI:16526"/>
        <dbReference type="ChEBI" id="CHEBI:33019"/>
        <dbReference type="ChEBI" id="CHEBI:37575"/>
        <dbReference type="ChEBI" id="CHEBI:57841"/>
        <dbReference type="ChEBI" id="CHEBI:62890"/>
        <dbReference type="EC" id="2.5.1.3"/>
    </reaction>
</comment>
<dbReference type="GO" id="GO:0000287">
    <property type="term" value="F:magnesium ion binding"/>
    <property type="evidence" value="ECO:0007669"/>
    <property type="project" value="UniProtKB-UniRule"/>
</dbReference>
<dbReference type="GO" id="GO:0009229">
    <property type="term" value="P:thiamine diphosphate biosynthetic process"/>
    <property type="evidence" value="ECO:0007669"/>
    <property type="project" value="UniProtKB-UniRule"/>
</dbReference>